<dbReference type="Pfam" id="PF16916">
    <property type="entry name" value="ZT_dimer"/>
    <property type="match status" value="1"/>
</dbReference>
<evidence type="ECO:0000259" key="10">
    <source>
        <dbReference type="Pfam" id="PF01545"/>
    </source>
</evidence>
<feature type="domain" description="Cation efflux protein transmembrane" evidence="10">
    <location>
        <begin position="2"/>
        <end position="63"/>
    </location>
</feature>
<keyword evidence="8 9" id="KW-0472">Membrane</keyword>
<evidence type="ECO:0000256" key="3">
    <source>
        <dbReference type="ARBA" id="ARBA00022448"/>
    </source>
</evidence>
<dbReference type="Proteomes" id="UP000050783">
    <property type="component" value="Unassembled WGS sequence"/>
</dbReference>
<keyword evidence="6 9" id="KW-1133">Transmembrane helix</keyword>
<dbReference type="Gene3D" id="1.20.1510.10">
    <property type="entry name" value="Cation efflux protein transmembrane domain"/>
    <property type="match status" value="1"/>
</dbReference>
<evidence type="ECO:0000256" key="6">
    <source>
        <dbReference type="ARBA" id="ARBA00022989"/>
    </source>
</evidence>
<dbReference type="Pfam" id="PF01545">
    <property type="entry name" value="Cation_efflux"/>
    <property type="match status" value="1"/>
</dbReference>
<dbReference type="InterPro" id="IPR027470">
    <property type="entry name" value="Cation_efflux_CTD"/>
</dbReference>
<keyword evidence="7" id="KW-0406">Ion transport</keyword>
<keyword evidence="4 9" id="KW-0812">Transmembrane</keyword>
<evidence type="ECO:0000256" key="1">
    <source>
        <dbReference type="ARBA" id="ARBA00004141"/>
    </source>
</evidence>
<evidence type="ECO:0000256" key="8">
    <source>
        <dbReference type="ARBA" id="ARBA00023136"/>
    </source>
</evidence>
<dbReference type="SUPFAM" id="SSF161111">
    <property type="entry name" value="Cation efflux protein transmembrane domain-like"/>
    <property type="match status" value="1"/>
</dbReference>
<keyword evidence="3" id="KW-0813">Transport</keyword>
<comment type="subcellular location">
    <subcellularLocation>
        <location evidence="1">Membrane</location>
        <topology evidence="1">Multi-pass membrane protein</topology>
    </subcellularLocation>
</comment>
<dbReference type="GO" id="GO:0005886">
    <property type="term" value="C:plasma membrane"/>
    <property type="evidence" value="ECO:0007669"/>
    <property type="project" value="TreeGrafter"/>
</dbReference>
<dbReference type="InterPro" id="IPR058533">
    <property type="entry name" value="Cation_efflux_TM"/>
</dbReference>
<evidence type="ECO:0000313" key="12">
    <source>
        <dbReference type="EMBL" id="CUH48069.1"/>
    </source>
</evidence>
<evidence type="ECO:0000256" key="7">
    <source>
        <dbReference type="ARBA" id="ARBA00023065"/>
    </source>
</evidence>
<reference evidence="12 13" key="1">
    <citation type="submission" date="2015-09" db="EMBL/GenBank/DDBJ databases">
        <authorList>
            <consortium name="Swine Surveillance"/>
        </authorList>
    </citation>
    <scope>NUCLEOTIDE SEQUENCE [LARGE SCALE GENOMIC DNA]</scope>
    <source>
        <strain evidence="12 13">CECT 4292</strain>
    </source>
</reference>
<evidence type="ECO:0000256" key="4">
    <source>
        <dbReference type="ARBA" id="ARBA00022692"/>
    </source>
</evidence>
<dbReference type="EMBL" id="CYPU01000039">
    <property type="protein sequence ID" value="CUH48069.1"/>
    <property type="molecule type" value="Genomic_DNA"/>
</dbReference>
<dbReference type="PANTHER" id="PTHR11562">
    <property type="entry name" value="CATION EFFLUX PROTEIN/ ZINC TRANSPORTER"/>
    <property type="match status" value="1"/>
</dbReference>
<dbReference type="InterPro" id="IPR002524">
    <property type="entry name" value="Cation_efflux"/>
</dbReference>
<dbReference type="InterPro" id="IPR036837">
    <property type="entry name" value="Cation_efflux_CTD_sf"/>
</dbReference>
<keyword evidence="5" id="KW-0862">Zinc</keyword>
<evidence type="ECO:0000259" key="11">
    <source>
        <dbReference type="Pfam" id="PF16916"/>
    </source>
</evidence>
<evidence type="ECO:0000256" key="2">
    <source>
        <dbReference type="ARBA" id="ARBA00008873"/>
    </source>
</evidence>
<evidence type="ECO:0000256" key="5">
    <source>
        <dbReference type="ARBA" id="ARBA00022906"/>
    </source>
</evidence>
<feature type="transmembrane region" description="Helical" evidence="9">
    <location>
        <begin position="34"/>
        <end position="51"/>
    </location>
</feature>
<dbReference type="GO" id="GO:0005385">
    <property type="term" value="F:zinc ion transmembrane transporter activity"/>
    <property type="evidence" value="ECO:0007669"/>
    <property type="project" value="TreeGrafter"/>
</dbReference>
<feature type="transmembrane region" description="Helical" evidence="9">
    <location>
        <begin position="7"/>
        <end position="28"/>
    </location>
</feature>
<gene>
    <name evidence="12" type="primary">czcD</name>
    <name evidence="12" type="ORF">RUA4292_02246</name>
</gene>
<dbReference type="AlphaFoldDB" id="A0A0P1EE93"/>
<evidence type="ECO:0000313" key="13">
    <source>
        <dbReference type="Proteomes" id="UP000050783"/>
    </source>
</evidence>
<dbReference type="InterPro" id="IPR050681">
    <property type="entry name" value="CDF/SLC30A"/>
</dbReference>
<feature type="domain" description="Cation efflux protein cytoplasmic" evidence="11">
    <location>
        <begin position="67"/>
        <end position="142"/>
    </location>
</feature>
<proteinExistence type="inferred from homology"/>
<evidence type="ECO:0000256" key="9">
    <source>
        <dbReference type="SAM" id="Phobius"/>
    </source>
</evidence>
<dbReference type="SUPFAM" id="SSF160240">
    <property type="entry name" value="Cation efflux protein cytoplasmic domain-like"/>
    <property type="match status" value="1"/>
</dbReference>
<dbReference type="NCBIfam" id="TIGR01297">
    <property type="entry name" value="CDF"/>
    <property type="match status" value="1"/>
</dbReference>
<dbReference type="STRING" id="81569.RUM4293_02792"/>
<sequence>MNIRAAFLHNVADALGSVAVIIAGTAVILFNWTWVDPAVTILISVYILWHVKSEIGETIRVLMMAAPPELDPEEVASAIEDIPGVSEVHHVLLWSMQEREPALTAHLVVDAAAWADAEGVRASVRQSLRDRFAIGHATLELEQIDRACVGSSRFGHTEEKL</sequence>
<protein>
    <submittedName>
        <fullName evidence="12">Cadmium, cobalt and zinc/H(+)-K(+) antiporter</fullName>
    </submittedName>
</protein>
<comment type="similarity">
    <text evidence="2">Belongs to the cation diffusion facilitator (CDF) transporter (TC 2.A.4) family. SLC30A subfamily.</text>
</comment>
<organism evidence="12 13">
    <name type="scientific">Ruegeria atlantica</name>
    <dbReference type="NCBI Taxonomy" id="81569"/>
    <lineage>
        <taxon>Bacteria</taxon>
        <taxon>Pseudomonadati</taxon>
        <taxon>Pseudomonadota</taxon>
        <taxon>Alphaproteobacteria</taxon>
        <taxon>Rhodobacterales</taxon>
        <taxon>Roseobacteraceae</taxon>
        <taxon>Ruegeria</taxon>
    </lineage>
</organism>
<keyword evidence="5" id="KW-0864">Zinc transport</keyword>
<dbReference type="InterPro" id="IPR027469">
    <property type="entry name" value="Cation_efflux_TMD_sf"/>
</dbReference>
<accession>A0A0P1EE93</accession>
<name>A0A0P1EE93_9RHOB</name>
<dbReference type="PANTHER" id="PTHR11562:SF17">
    <property type="entry name" value="RE54080P-RELATED"/>
    <property type="match status" value="1"/>
</dbReference>